<gene>
    <name evidence="6" type="ORF">EIN_522820</name>
</gene>
<name>A0A0A1UDA9_ENTIV</name>
<organism evidence="6 7">
    <name type="scientific">Entamoeba invadens IP1</name>
    <dbReference type="NCBI Taxonomy" id="370355"/>
    <lineage>
        <taxon>Eukaryota</taxon>
        <taxon>Amoebozoa</taxon>
        <taxon>Evosea</taxon>
        <taxon>Archamoebae</taxon>
        <taxon>Mastigamoebida</taxon>
        <taxon>Entamoebidae</taxon>
        <taxon>Entamoeba</taxon>
    </lineage>
</organism>
<dbReference type="AlphaFoldDB" id="A0A0A1UDA9"/>
<dbReference type="CDD" id="cd13999">
    <property type="entry name" value="STKc_MAP3K-like"/>
    <property type="match status" value="1"/>
</dbReference>
<dbReference type="RefSeq" id="XP_004258536.1">
    <property type="nucleotide sequence ID" value="XM_004258488.1"/>
</dbReference>
<reference evidence="6 7" key="1">
    <citation type="submission" date="2012-10" db="EMBL/GenBank/DDBJ databases">
        <authorList>
            <person name="Zafar N."/>
            <person name="Inman J."/>
            <person name="Hall N."/>
            <person name="Lorenzi H."/>
            <person name="Caler E."/>
        </authorList>
    </citation>
    <scope>NUCLEOTIDE SEQUENCE [LARGE SCALE GENOMIC DNA]</scope>
    <source>
        <strain evidence="6 7">IP1</strain>
    </source>
</reference>
<proteinExistence type="predicted"/>
<dbReference type="KEGG" id="eiv:EIN_522820"/>
<feature type="non-terminal residue" evidence="6">
    <location>
        <position position="1"/>
    </location>
</feature>
<keyword evidence="4" id="KW-0472">Membrane</keyword>
<evidence type="ECO:0000313" key="6">
    <source>
        <dbReference type="EMBL" id="ELP91765.1"/>
    </source>
</evidence>
<feature type="transmembrane region" description="Helical" evidence="4">
    <location>
        <begin position="460"/>
        <end position="487"/>
    </location>
</feature>
<dbReference type="GO" id="GO:0005524">
    <property type="term" value="F:ATP binding"/>
    <property type="evidence" value="ECO:0007669"/>
    <property type="project" value="UniProtKB-UniRule"/>
</dbReference>
<evidence type="ECO:0000259" key="5">
    <source>
        <dbReference type="PROSITE" id="PS50011"/>
    </source>
</evidence>
<dbReference type="PROSITE" id="PS00107">
    <property type="entry name" value="PROTEIN_KINASE_ATP"/>
    <property type="match status" value="1"/>
</dbReference>
<dbReference type="InterPro" id="IPR017441">
    <property type="entry name" value="Protein_kinase_ATP_BS"/>
</dbReference>
<dbReference type="OrthoDB" id="10386983at2759"/>
<evidence type="ECO:0000256" key="3">
    <source>
        <dbReference type="PROSITE-ProRule" id="PRU10141"/>
    </source>
</evidence>
<keyword evidence="1 3" id="KW-0547">Nucleotide-binding</keyword>
<dbReference type="PANTHER" id="PTHR45756:SF1">
    <property type="entry name" value="PROTEIN KINASE DOMAIN CONTAINING PROTEIN"/>
    <property type="match status" value="1"/>
</dbReference>
<dbReference type="SMART" id="SM00220">
    <property type="entry name" value="S_TKc"/>
    <property type="match status" value="1"/>
</dbReference>
<dbReference type="PROSITE" id="PS50011">
    <property type="entry name" value="PROTEIN_KINASE_DOM"/>
    <property type="match status" value="1"/>
</dbReference>
<keyword evidence="6" id="KW-0808">Transferase</keyword>
<protein>
    <submittedName>
        <fullName evidence="6">Protein kinase domain containing protein</fullName>
    </submittedName>
</protein>
<sequence>YDGTCILKDSNCVNYNKNSICVSCSSGYELDDNYNCILSEKCEYGTTSNCYKCSNKYIREDSNCILNHNCIYGDGTVCIKCENGESHSKCESCADTNCLKCNNNVCGLCQTGYVFNDTKSCEKESFGFSYGISTVYCNNGFYMENSQCKNCLTKHENSIFCNTNISLQCDDNFIITEDGNCITKNCKVNETNEENGQCTLPQEKCLSIVNNKCNECDSNYILTNIFTCEIMNATNSIENCKQNTQMGCIKCDFNYYLSRGRCFPCSENCTSCIETSTKCLSCEIGYYQGDNYKCLPNGELTEKCDKISTVTNGCYQCKDKYYRVGLDCLPCLSNCSTCNTKDKCLTCNDTNYKNNIGLCLPQSLINGCAVHTTQFGCSKCQDNYYTYNLYECEKCNENCTKCTSQNQCTSCVNNKILFENGLCLDISSVKKCTEIFNSKCSKCAFWYSPTNSGTSCNKKVMWWVILMGVILILIVISIIVLIIYFTISKIQRKLRQKEIEETTTRFKMSRSNISFISLGNGIVVNKKEIDFGDDIAVNEKQRELLCVGNTTKYNTKIQITTKSENVTKYKFEAQPNIIVLGKDDACEFEIFIELKCTTKLNERLMLVAKMGVTHKDLIKEVKIKATSKLSTRLDPDELIEEKILGEGSFGVVYKGVFRGNKVAIKKMKNSGDINEENDEFTKEVAMLDKFRSEYIVHFYGAVFIENKVSVVTEYAEYGSLKDLIKHKQSNEVNMKLRVKMMIDAAKGIFYLHENGILHRDIKPDNYLIFSLDLNEKVNAKLTDFGSARNVNLMMTNMTFTKGIGTPIYMAPEVLNREKYKKPADVYSFAITMLECLIWEDAFSKVLYPHPWCIADDVAVGKRPKTVDRLDATYQNVIKSCWEQDPQKRCTIENAITMLNKLI</sequence>
<dbReference type="GeneID" id="14890697"/>
<dbReference type="Gene3D" id="2.10.220.10">
    <property type="entry name" value="Hormone Receptor, Insulin-like Growth Factor Receptor 1, Chain A, domain 2"/>
    <property type="match status" value="1"/>
</dbReference>
<dbReference type="InterPro" id="IPR009030">
    <property type="entry name" value="Growth_fac_rcpt_cys_sf"/>
</dbReference>
<dbReference type="InterPro" id="IPR053215">
    <property type="entry name" value="TKL_Ser/Thr_kinase"/>
</dbReference>
<dbReference type="InterPro" id="IPR011009">
    <property type="entry name" value="Kinase-like_dom_sf"/>
</dbReference>
<dbReference type="SUPFAM" id="SSF57184">
    <property type="entry name" value="Growth factor receptor domain"/>
    <property type="match status" value="3"/>
</dbReference>
<feature type="binding site" evidence="3">
    <location>
        <position position="666"/>
    </location>
    <ligand>
        <name>ATP</name>
        <dbReference type="ChEBI" id="CHEBI:30616"/>
    </ligand>
</feature>
<keyword evidence="2 3" id="KW-0067">ATP-binding</keyword>
<accession>A0A0A1UDA9</accession>
<dbReference type="VEuPathDB" id="AmoebaDB:EIN_522820"/>
<dbReference type="PANTHER" id="PTHR45756">
    <property type="entry name" value="PALMITOYLTRANSFERASE"/>
    <property type="match status" value="1"/>
</dbReference>
<dbReference type="InterPro" id="IPR006212">
    <property type="entry name" value="Furin_repeat"/>
</dbReference>
<dbReference type="Pfam" id="PF00069">
    <property type="entry name" value="Pkinase"/>
    <property type="match status" value="1"/>
</dbReference>
<evidence type="ECO:0000256" key="4">
    <source>
        <dbReference type="SAM" id="Phobius"/>
    </source>
</evidence>
<dbReference type="SUPFAM" id="SSF56112">
    <property type="entry name" value="Protein kinase-like (PK-like)"/>
    <property type="match status" value="1"/>
</dbReference>
<evidence type="ECO:0000256" key="1">
    <source>
        <dbReference type="ARBA" id="ARBA00022741"/>
    </source>
</evidence>
<dbReference type="Proteomes" id="UP000014680">
    <property type="component" value="Unassembled WGS sequence"/>
</dbReference>
<dbReference type="GO" id="GO:0004672">
    <property type="term" value="F:protein kinase activity"/>
    <property type="evidence" value="ECO:0007669"/>
    <property type="project" value="InterPro"/>
</dbReference>
<dbReference type="EMBL" id="KB206450">
    <property type="protein sequence ID" value="ELP91765.1"/>
    <property type="molecule type" value="Genomic_DNA"/>
</dbReference>
<dbReference type="PROSITE" id="PS00108">
    <property type="entry name" value="PROTEIN_KINASE_ST"/>
    <property type="match status" value="1"/>
</dbReference>
<keyword evidence="4" id="KW-1133">Transmembrane helix</keyword>
<dbReference type="InterPro" id="IPR000719">
    <property type="entry name" value="Prot_kinase_dom"/>
</dbReference>
<dbReference type="SMART" id="SM00261">
    <property type="entry name" value="FU"/>
    <property type="match status" value="5"/>
</dbReference>
<evidence type="ECO:0000313" key="7">
    <source>
        <dbReference type="Proteomes" id="UP000014680"/>
    </source>
</evidence>
<keyword evidence="4" id="KW-0812">Transmembrane</keyword>
<dbReference type="InterPro" id="IPR008271">
    <property type="entry name" value="Ser/Thr_kinase_AS"/>
</dbReference>
<dbReference type="Gene3D" id="1.10.510.10">
    <property type="entry name" value="Transferase(Phosphotransferase) domain 1"/>
    <property type="match status" value="1"/>
</dbReference>
<feature type="domain" description="Protein kinase" evidence="5">
    <location>
        <begin position="638"/>
        <end position="902"/>
    </location>
</feature>
<keyword evidence="6" id="KW-0418">Kinase</keyword>
<evidence type="ECO:0000256" key="2">
    <source>
        <dbReference type="ARBA" id="ARBA00022840"/>
    </source>
</evidence>
<keyword evidence="7" id="KW-1185">Reference proteome</keyword>